<feature type="transmembrane region" description="Helical" evidence="2">
    <location>
        <begin position="12"/>
        <end position="32"/>
    </location>
</feature>
<dbReference type="EMBL" id="CP036291">
    <property type="protein sequence ID" value="QDU90242.1"/>
    <property type="molecule type" value="Genomic_DNA"/>
</dbReference>
<keyword evidence="2" id="KW-1133">Transmembrane helix</keyword>
<sequence length="126" mass="13096">MDPIRLQDRLRIALVVLVGAVACGGYALHVALGCMHSEWTCAPLQCAGVQGENEQTGPAPGERTGLESGDCPLCELLATFHAPVALEVSSVHGGQVGRAPSPTRQGPTEQGACYRRRPRGPPGVAS</sequence>
<dbReference type="PROSITE" id="PS51257">
    <property type="entry name" value="PROKAR_LIPOPROTEIN"/>
    <property type="match status" value="1"/>
</dbReference>
<reference evidence="3 4" key="1">
    <citation type="submission" date="2019-02" db="EMBL/GenBank/DDBJ databases">
        <title>Deep-cultivation of Planctomycetes and their phenomic and genomic characterization uncovers novel biology.</title>
        <authorList>
            <person name="Wiegand S."/>
            <person name="Jogler M."/>
            <person name="Boedeker C."/>
            <person name="Pinto D."/>
            <person name="Vollmers J."/>
            <person name="Rivas-Marin E."/>
            <person name="Kohn T."/>
            <person name="Peeters S.H."/>
            <person name="Heuer A."/>
            <person name="Rast P."/>
            <person name="Oberbeckmann S."/>
            <person name="Bunk B."/>
            <person name="Jeske O."/>
            <person name="Meyerdierks A."/>
            <person name="Storesund J.E."/>
            <person name="Kallscheuer N."/>
            <person name="Luecker S."/>
            <person name="Lage O.M."/>
            <person name="Pohl T."/>
            <person name="Merkel B.J."/>
            <person name="Hornburger P."/>
            <person name="Mueller R.-W."/>
            <person name="Bruemmer F."/>
            <person name="Labrenz M."/>
            <person name="Spormann A.M."/>
            <person name="Op den Camp H."/>
            <person name="Overmann J."/>
            <person name="Amann R."/>
            <person name="Jetten M.S.M."/>
            <person name="Mascher T."/>
            <person name="Medema M.H."/>
            <person name="Devos D.P."/>
            <person name="Kaster A.-K."/>
            <person name="Ovreas L."/>
            <person name="Rohde M."/>
            <person name="Galperin M.Y."/>
            <person name="Jogler C."/>
        </authorList>
    </citation>
    <scope>NUCLEOTIDE SEQUENCE [LARGE SCALE GENOMIC DNA]</scope>
    <source>
        <strain evidence="3 4">Pla175</strain>
    </source>
</reference>
<dbReference type="KEGG" id="pnd:Pla175_36440"/>
<evidence type="ECO:0000313" key="3">
    <source>
        <dbReference type="EMBL" id="QDU90242.1"/>
    </source>
</evidence>
<dbReference type="Proteomes" id="UP000317429">
    <property type="component" value="Chromosome"/>
</dbReference>
<feature type="region of interest" description="Disordered" evidence="1">
    <location>
        <begin position="92"/>
        <end position="126"/>
    </location>
</feature>
<gene>
    <name evidence="3" type="ORF">Pla175_36440</name>
</gene>
<name>A0A518DFM9_9BACT</name>
<dbReference type="RefSeq" id="WP_145288325.1">
    <property type="nucleotide sequence ID" value="NZ_CP036291.1"/>
</dbReference>
<evidence type="ECO:0008006" key="5">
    <source>
        <dbReference type="Google" id="ProtNLM"/>
    </source>
</evidence>
<keyword evidence="4" id="KW-1185">Reference proteome</keyword>
<dbReference type="AlphaFoldDB" id="A0A518DFM9"/>
<proteinExistence type="predicted"/>
<keyword evidence="2" id="KW-0812">Transmembrane</keyword>
<evidence type="ECO:0000256" key="1">
    <source>
        <dbReference type="SAM" id="MobiDB-lite"/>
    </source>
</evidence>
<accession>A0A518DFM9</accession>
<organism evidence="3 4">
    <name type="scientific">Pirellulimonas nuda</name>
    <dbReference type="NCBI Taxonomy" id="2528009"/>
    <lineage>
        <taxon>Bacteria</taxon>
        <taxon>Pseudomonadati</taxon>
        <taxon>Planctomycetota</taxon>
        <taxon>Planctomycetia</taxon>
        <taxon>Pirellulales</taxon>
        <taxon>Lacipirellulaceae</taxon>
        <taxon>Pirellulimonas</taxon>
    </lineage>
</organism>
<evidence type="ECO:0000256" key="2">
    <source>
        <dbReference type="SAM" id="Phobius"/>
    </source>
</evidence>
<evidence type="ECO:0000313" key="4">
    <source>
        <dbReference type="Proteomes" id="UP000317429"/>
    </source>
</evidence>
<keyword evidence="2" id="KW-0472">Membrane</keyword>
<protein>
    <recommendedName>
        <fullName evidence="5">DUF2946 domain-containing protein</fullName>
    </recommendedName>
</protein>